<dbReference type="PANTHER" id="PTHR24198">
    <property type="entry name" value="ANKYRIN REPEAT AND PROTEIN KINASE DOMAIN-CONTAINING PROTEIN"/>
    <property type="match status" value="1"/>
</dbReference>
<accession>A0A8H4RN15</accession>
<feature type="repeat" description="ANK" evidence="3">
    <location>
        <begin position="1991"/>
        <end position="2023"/>
    </location>
</feature>
<feature type="repeat" description="ANK" evidence="3">
    <location>
        <begin position="1658"/>
        <end position="1690"/>
    </location>
</feature>
<keyword evidence="2 3" id="KW-0040">ANK repeat</keyword>
<dbReference type="OrthoDB" id="1577640at2759"/>
<feature type="repeat" description="ANK" evidence="3">
    <location>
        <begin position="1201"/>
        <end position="1233"/>
    </location>
</feature>
<dbReference type="SUPFAM" id="SSF48403">
    <property type="entry name" value="Ankyrin repeat"/>
    <property type="match status" value="5"/>
</dbReference>
<feature type="repeat" description="ANK" evidence="3">
    <location>
        <begin position="1958"/>
        <end position="1990"/>
    </location>
</feature>
<dbReference type="Pfam" id="PF00023">
    <property type="entry name" value="Ank"/>
    <property type="match status" value="2"/>
</dbReference>
<evidence type="ECO:0000313" key="6">
    <source>
        <dbReference type="EMBL" id="KAF4632251.1"/>
    </source>
</evidence>
<feature type="repeat" description="ANK" evidence="3">
    <location>
        <begin position="991"/>
        <end position="1023"/>
    </location>
</feature>
<feature type="repeat" description="ANK" evidence="3">
    <location>
        <begin position="1271"/>
        <end position="1303"/>
    </location>
</feature>
<dbReference type="InterPro" id="IPR054471">
    <property type="entry name" value="GPIID_WHD"/>
</dbReference>
<feature type="repeat" description="ANK" evidence="3">
    <location>
        <begin position="1625"/>
        <end position="1657"/>
    </location>
</feature>
<dbReference type="Proteomes" id="UP000566819">
    <property type="component" value="Unassembled WGS sequence"/>
</dbReference>
<dbReference type="InterPro" id="IPR036770">
    <property type="entry name" value="Ankyrin_rpt-contain_sf"/>
</dbReference>
<dbReference type="SUPFAM" id="SSF52540">
    <property type="entry name" value="P-loop containing nucleoside triphosphate hydrolases"/>
    <property type="match status" value="1"/>
</dbReference>
<dbReference type="Gene3D" id="3.40.50.300">
    <property type="entry name" value="P-loop containing nucleotide triphosphate hydrolases"/>
    <property type="match status" value="1"/>
</dbReference>
<feature type="repeat" description="ANK" evidence="3">
    <location>
        <begin position="892"/>
        <end position="924"/>
    </location>
</feature>
<feature type="repeat" description="ANK" evidence="3">
    <location>
        <begin position="925"/>
        <end position="957"/>
    </location>
</feature>
<feature type="repeat" description="ANK" evidence="3">
    <location>
        <begin position="1465"/>
        <end position="1492"/>
    </location>
</feature>
<dbReference type="InterPro" id="IPR056884">
    <property type="entry name" value="NPHP3-like_N"/>
</dbReference>
<feature type="repeat" description="ANK" evidence="3">
    <location>
        <begin position="1823"/>
        <end position="1855"/>
    </location>
</feature>
<dbReference type="Pfam" id="PF12796">
    <property type="entry name" value="Ank_2"/>
    <property type="match status" value="11"/>
</dbReference>
<dbReference type="InterPro" id="IPR027417">
    <property type="entry name" value="P-loop_NTPase"/>
</dbReference>
<feature type="repeat" description="ANK" evidence="3">
    <location>
        <begin position="958"/>
        <end position="990"/>
    </location>
</feature>
<feature type="repeat" description="ANK" evidence="3">
    <location>
        <begin position="1337"/>
        <end position="1369"/>
    </location>
</feature>
<reference evidence="6 7" key="1">
    <citation type="submission" date="2020-03" db="EMBL/GenBank/DDBJ databases">
        <title>Draft Genome Sequence of Cudoniella acicularis.</title>
        <authorList>
            <person name="Buettner E."/>
            <person name="Kellner H."/>
        </authorList>
    </citation>
    <scope>NUCLEOTIDE SEQUENCE [LARGE SCALE GENOMIC DNA]</scope>
    <source>
        <strain evidence="6 7">DSM 108380</strain>
    </source>
</reference>
<feature type="repeat" description="ANK" evidence="3">
    <location>
        <begin position="827"/>
        <end position="859"/>
    </location>
</feature>
<organism evidence="6 7">
    <name type="scientific">Cudoniella acicularis</name>
    <dbReference type="NCBI Taxonomy" id="354080"/>
    <lineage>
        <taxon>Eukaryota</taxon>
        <taxon>Fungi</taxon>
        <taxon>Dikarya</taxon>
        <taxon>Ascomycota</taxon>
        <taxon>Pezizomycotina</taxon>
        <taxon>Leotiomycetes</taxon>
        <taxon>Helotiales</taxon>
        <taxon>Tricladiaceae</taxon>
        <taxon>Cudoniella</taxon>
    </lineage>
</organism>
<feature type="repeat" description="ANK" evidence="3">
    <location>
        <begin position="2126"/>
        <end position="2148"/>
    </location>
</feature>
<dbReference type="Pfam" id="PF24883">
    <property type="entry name" value="NPHP3_N"/>
    <property type="match status" value="1"/>
</dbReference>
<feature type="repeat" description="ANK" evidence="3">
    <location>
        <begin position="1129"/>
        <end position="1161"/>
    </location>
</feature>
<dbReference type="GO" id="GO:0009116">
    <property type="term" value="P:nucleoside metabolic process"/>
    <property type="evidence" value="ECO:0007669"/>
    <property type="project" value="InterPro"/>
</dbReference>
<feature type="repeat" description="ANK" evidence="3">
    <location>
        <begin position="2058"/>
        <end position="2090"/>
    </location>
</feature>
<feature type="repeat" description="ANK" evidence="3">
    <location>
        <begin position="1859"/>
        <end position="1891"/>
    </location>
</feature>
<dbReference type="Pfam" id="PF01048">
    <property type="entry name" value="PNP_UDP_1"/>
    <property type="match status" value="1"/>
</dbReference>
<feature type="repeat" description="ANK" evidence="3">
    <location>
        <begin position="1724"/>
        <end position="1756"/>
    </location>
</feature>
<dbReference type="SUPFAM" id="SSF53167">
    <property type="entry name" value="Purine and uridine phosphorylases"/>
    <property type="match status" value="1"/>
</dbReference>
<dbReference type="PANTHER" id="PTHR24198:SF165">
    <property type="entry name" value="ANKYRIN REPEAT-CONTAINING PROTEIN-RELATED"/>
    <property type="match status" value="1"/>
</dbReference>
<feature type="repeat" description="ANK" evidence="3">
    <location>
        <begin position="1525"/>
        <end position="1557"/>
    </location>
</feature>
<feature type="repeat" description="ANK" evidence="3">
    <location>
        <begin position="1024"/>
        <end position="1060"/>
    </location>
</feature>
<dbReference type="SMART" id="SM00248">
    <property type="entry name" value="ANK"/>
    <property type="match status" value="38"/>
</dbReference>
<dbReference type="PRINTS" id="PR01415">
    <property type="entry name" value="ANKYRIN"/>
</dbReference>
<dbReference type="Gene3D" id="3.40.50.1580">
    <property type="entry name" value="Nucleoside phosphorylase domain"/>
    <property type="match status" value="1"/>
</dbReference>
<feature type="domain" description="NACHT" evidence="5">
    <location>
        <begin position="360"/>
        <end position="503"/>
    </location>
</feature>
<proteinExistence type="predicted"/>
<feature type="repeat" description="ANK" evidence="3">
    <location>
        <begin position="1691"/>
        <end position="1723"/>
    </location>
</feature>
<feature type="repeat" description="ANK" evidence="3">
    <location>
        <begin position="2024"/>
        <end position="2057"/>
    </location>
</feature>
<name>A0A8H4RN15_9HELO</name>
<dbReference type="GO" id="GO:0003824">
    <property type="term" value="F:catalytic activity"/>
    <property type="evidence" value="ECO:0007669"/>
    <property type="project" value="InterPro"/>
</dbReference>
<dbReference type="Gene3D" id="1.25.40.20">
    <property type="entry name" value="Ankyrin repeat-containing domain"/>
    <property type="match status" value="13"/>
</dbReference>
<feature type="repeat" description="ANK" evidence="3">
    <location>
        <begin position="1493"/>
        <end position="1525"/>
    </location>
</feature>
<dbReference type="PROSITE" id="PS50297">
    <property type="entry name" value="ANK_REP_REGION"/>
    <property type="match status" value="26"/>
</dbReference>
<gene>
    <name evidence="6" type="ORF">G7Y89_g5882</name>
</gene>
<feature type="region of interest" description="Disordered" evidence="4">
    <location>
        <begin position="1395"/>
        <end position="1423"/>
    </location>
</feature>
<feature type="repeat" description="ANK" evidence="3">
    <location>
        <begin position="1592"/>
        <end position="1624"/>
    </location>
</feature>
<feature type="compositionally biased region" description="Polar residues" evidence="4">
    <location>
        <begin position="1395"/>
        <end position="1405"/>
    </location>
</feature>
<sequence>MSLPTFNHNDYTIGWICALPSPEYAAALFMLDEEHPRLPRTHADTNNYTLGQIGQHNVVIACLPQGEYGLSSATNVASQMRHSFPNIQFGLMVGIAGGVPKLPDHDIRLGDVVVSKPGMGNGGVIQYDYGKALEGDVFETTGWLDAPPTIVRTAISTLQARQIRWGNEFLRFLESFEGNEMFRCPGPENDLLYEAGDVEMLVVRPERKQSVVVHYGTIASGNALIKDGKRRDKLREKHDILCFEMEAAGLMNSFPCAVIRGICDYADSHKNKQWQAYAAATAAAYAKCLLGHIDPIKVGAPMGQDQKLLMEKDRRKMISWLSPLNFVQTQEDILGRWQQGTGAWLLEDKKFRKWVDKEENLLWCTGIPGSGKSVLASVIVNHLSKTKKQLGVGVAVVFCSYEDRTQQTAVNLLASIVQQLIPTEGVMSQDLQRLHKRHQDLGTRPSIVDILSVLRAQIKVYKRTYIIIDGLDECYHDDGCGEIFLEEVLKLLPGIRLLITSRPLLTLQFELESAARLEILAKESDIRAHLDTRLDKNRRIATFIRKYPTLKSEIIDAVAGKAQGMFLLARLHIDALATKHSVKEIRDALQKLPRGLSDTYDQALQRILDQNEDDADFSRKVLAWVTYAVRPLTMAELKHALAISPDDTEFCEESCPEDEFILSLCAGLVAHEPRSGAIRLVHYTAQEHLQKSLLIRFPDVHSEIAVSCLTYISLEELSSGFCKTFADERSRIQKLTLLDYACKNWGTHARQASISTYKNLALQVLRDDLKLSSIVQAMSFHGQASTTDPGQFFNSINGIHIAAHFGLLDLMNEFIQSGSSVDLQDSVGQTALHRATRSGHFEATKALVEKGATVEISDLIKRTALHEAASKGYYELAQLLASKTTIETKDHVGLTPLQLSTEAGNNSICRLLLERGADISVQCLKGQTPLHRAAIQGYESIITLLLDSDADTEARDKEGKTPLISAASQGRTEACRVLLQRGANVQVCTNAKRTALHEAARGGHETVLKLLIKSGAKLESQDGRRRTALHEAADATTSNIALRSVKVLLESGADSVARDQGGSTALIIASQKGRRGVVQSILDHSLASLHVRGYQGTSPLISAAARGRKEVVTILLQQDHLLISGKDDKGRTALHHAALYGSVSTAKVLLRAQADIESRDNDGATPLHISIDEDSDAEEGMIDNIEFILKKGSNIDCRTLDGLTPLHLAAHANEVESIKVLGENGADVHATNKGHFRPIDLAISPIGTESSVEALRALLELGSGTETAPEGADPPLFAAAIQGKLDLVKVLINAGADVNHKNIFGVTPLMCTKGPRNNQIFETLLKHGADVFHVGLDGGTLLHGAAQGGADSFVQFLVDAGLDVNSQDSIGRTPLDRAQETQRHTTVKLLQTLGSRSSRETNTLCPSKSSAPPSRSPSPVPQIKAGIEDSINVMAIQNAIREGDINRARELLSEEKELAKLPLLLNLAVLRGSAKLVQLLLDSGSDPNKFTKFGSPPLWAAFSSNFVDLAKLLVQHGADLSYKPNGVTYLHLAAQRDHEESTTYLLAQGSDIEAKAESGTTTPLLVAAAAGACRTLRLLIDAKASLETPDEHQRTPLYSAMMKDKLDIIHILLASGANVEAVTDIGLTTLQGAARLGHTAIVSALLEHGAQITQAQEDGFTALHEAAEAGHLEAARVLLDAGADMEAESTRGFTALHKSIYRGFDEITSLLLDQGANIHCSSRNDETPLHTAAKKGNLAVVTRLLEMGAEIDVHGPSRNTALMMAADEEHHGVVRALLMRHAKATLTGSGGLTAFHMACRNGSLDTIRLMLHLGLSPNTKSSSGVTPLHTAAEYDHRDIAELLIDHRAEIDSRATQDTTGDTPLHCAAEWNARKVAELLISKGADIHAQNVRGTTPIHYAAEYEAPLVLEYLLENGTEINIQNKKCETPLHRAAIYGCMKVTEHLLKKGADVEAKTQRGSTALMLAAEYGKVKTLKLLLESKSSILARNKKQETALHLAASYGEMSVITILIEAGAEIESRDLLGCTPLLMAAEGGYFSVVKKLLIKHHADLQAVDDQGRNTLHLAADGGHTGTSKLLIKKGVDSSCCDKYGRNALHHAAASGVLKMVERILDTGNSKELNVADVDGWMPLHWATRKGNLATIKRLLEEKNSTSPLTWETDDGWTPSSLAAYYGCDKKVKVAFEPYKKLSSSRPEGEPAVGAKAKRDCDGCEMCARSLLKVHPQHEFVKWSPGEKVREGVEESDDA</sequence>
<keyword evidence="1" id="KW-0677">Repeat</keyword>
<dbReference type="PROSITE" id="PS50088">
    <property type="entry name" value="ANK_REPEAT"/>
    <property type="match status" value="31"/>
</dbReference>
<evidence type="ECO:0000256" key="3">
    <source>
        <dbReference type="PROSITE-ProRule" id="PRU00023"/>
    </source>
</evidence>
<evidence type="ECO:0000256" key="1">
    <source>
        <dbReference type="ARBA" id="ARBA00022737"/>
    </source>
</evidence>
<dbReference type="PROSITE" id="PS50837">
    <property type="entry name" value="NACHT"/>
    <property type="match status" value="1"/>
</dbReference>
<feature type="repeat" description="ANK" evidence="3">
    <location>
        <begin position="794"/>
        <end position="826"/>
    </location>
</feature>
<evidence type="ECO:0000313" key="7">
    <source>
        <dbReference type="Proteomes" id="UP000566819"/>
    </source>
</evidence>
<keyword evidence="7" id="KW-1185">Reference proteome</keyword>
<dbReference type="InterPro" id="IPR007111">
    <property type="entry name" value="NACHT_NTPase"/>
</dbReference>
<evidence type="ECO:0000259" key="5">
    <source>
        <dbReference type="PROSITE" id="PS50837"/>
    </source>
</evidence>
<evidence type="ECO:0000256" key="4">
    <source>
        <dbReference type="SAM" id="MobiDB-lite"/>
    </source>
</evidence>
<feature type="repeat" description="ANK" evidence="3">
    <location>
        <begin position="1790"/>
        <end position="1822"/>
    </location>
</feature>
<feature type="repeat" description="ANK" evidence="3">
    <location>
        <begin position="2091"/>
        <end position="2115"/>
    </location>
</feature>
<protein>
    <recommendedName>
        <fullName evidence="5">NACHT domain-containing protein</fullName>
    </recommendedName>
</protein>
<dbReference type="InterPro" id="IPR000845">
    <property type="entry name" value="Nucleoside_phosphorylase_d"/>
</dbReference>
<feature type="repeat" description="ANK" evidence="3">
    <location>
        <begin position="1892"/>
        <end position="1924"/>
    </location>
</feature>
<dbReference type="InterPro" id="IPR035994">
    <property type="entry name" value="Nucleoside_phosphorylase_sf"/>
</dbReference>
<dbReference type="InterPro" id="IPR002110">
    <property type="entry name" value="Ankyrin_rpt"/>
</dbReference>
<feature type="repeat" description="ANK" evidence="3">
    <location>
        <begin position="1925"/>
        <end position="1957"/>
    </location>
</feature>
<dbReference type="Pfam" id="PF13637">
    <property type="entry name" value="Ank_4"/>
    <property type="match status" value="2"/>
</dbReference>
<comment type="caution">
    <text evidence="6">The sequence shown here is derived from an EMBL/GenBank/DDBJ whole genome shotgun (WGS) entry which is preliminary data.</text>
</comment>
<evidence type="ECO:0000256" key="2">
    <source>
        <dbReference type="ARBA" id="ARBA00023043"/>
    </source>
</evidence>
<dbReference type="EMBL" id="JAAMPI010000364">
    <property type="protein sequence ID" value="KAF4632251.1"/>
    <property type="molecule type" value="Genomic_DNA"/>
</dbReference>
<feature type="repeat" description="ANK" evidence="3">
    <location>
        <begin position="1162"/>
        <end position="1200"/>
    </location>
</feature>
<dbReference type="Pfam" id="PF22939">
    <property type="entry name" value="WHD_GPIID"/>
    <property type="match status" value="1"/>
</dbReference>